<dbReference type="OrthoDB" id="6192860at2"/>
<accession>A0A1H6F7B0</accession>
<dbReference type="GO" id="GO:0006313">
    <property type="term" value="P:DNA transposition"/>
    <property type="evidence" value="ECO:0007669"/>
    <property type="project" value="InterPro"/>
</dbReference>
<dbReference type="AlphaFoldDB" id="A0A1H6F7B0"/>
<dbReference type="GO" id="GO:0003677">
    <property type="term" value="F:DNA binding"/>
    <property type="evidence" value="ECO:0007669"/>
    <property type="project" value="InterPro"/>
</dbReference>
<dbReference type="Proteomes" id="UP000236724">
    <property type="component" value="Unassembled WGS sequence"/>
</dbReference>
<sequence length="450" mass="51428">MPKALPPIPSYDDIQASSCLSVKRLLEAVRKTFTKIPEHRTASVEYSLVDTLMSGAAVFSLKFPSLLKFDENREEAHIKHNLQTLYGVSGQAPCDTQMRTILDPVEPAQVAKGFDTLHRSLERNGVLREFKYLGALVILLDATGEYSSNCIGCPDCCTRTHSDGTVEYYHQMLAAVIACPNKKTVLPLAPEPIIKQKDASKNDCEINAAKRLMPKIRKLFPKRKIIIAADGIYSKGPFIKLLKELNFDYILVAKESDHVNLVNEYIERRVASKAEEYEETKDGLTQGFCWTNDLSLNASHSDIKVNLLNFWEIKQDEEKPHSWIWITNLKLTRRSVCRVMRAGRCRWKVENETFNTLKNQGYNLEHNYGHGKQHLATVFGYLMLLMFLIDQIQEACCPLFQAARNRLHSRTSLWEKLRGFFTNYFIESWEDIWLSVIYGNQRGALAPNTS</sequence>
<organism evidence="3 4">
    <name type="scientific">Candidatus Venteria ishoeyi</name>
    <dbReference type="NCBI Taxonomy" id="1899563"/>
    <lineage>
        <taxon>Bacteria</taxon>
        <taxon>Pseudomonadati</taxon>
        <taxon>Pseudomonadota</taxon>
        <taxon>Gammaproteobacteria</taxon>
        <taxon>Thiotrichales</taxon>
        <taxon>Thiotrichaceae</taxon>
        <taxon>Venteria</taxon>
    </lineage>
</organism>
<gene>
    <name evidence="2" type="ORF">MBHS_00967</name>
    <name evidence="3" type="ORF">MBHS_01276</name>
</gene>
<protein>
    <submittedName>
        <fullName evidence="3">Transposase DDE domain protein</fullName>
    </submittedName>
</protein>
<reference evidence="3 4" key="1">
    <citation type="submission" date="2016-10" db="EMBL/GenBank/DDBJ databases">
        <authorList>
            <person name="de Groot N.N."/>
        </authorList>
    </citation>
    <scope>NUCLEOTIDE SEQUENCE [LARGE SCALE GENOMIC DNA]</scope>
    <source>
        <strain evidence="3">MBHS1</strain>
    </source>
</reference>
<evidence type="ECO:0000259" key="1">
    <source>
        <dbReference type="Pfam" id="PF01609"/>
    </source>
</evidence>
<dbReference type="EMBL" id="FMSV02000243">
    <property type="protein sequence ID" value="SEH05423.1"/>
    <property type="molecule type" value="Genomic_DNA"/>
</dbReference>
<evidence type="ECO:0000313" key="4">
    <source>
        <dbReference type="Proteomes" id="UP000236724"/>
    </source>
</evidence>
<proteinExistence type="predicted"/>
<name>A0A1H6F7B0_9GAMM</name>
<dbReference type="GO" id="GO:0004803">
    <property type="term" value="F:transposase activity"/>
    <property type="evidence" value="ECO:0007669"/>
    <property type="project" value="InterPro"/>
</dbReference>
<dbReference type="EMBL" id="FMSV02000159">
    <property type="protein sequence ID" value="SEH05114.1"/>
    <property type="molecule type" value="Genomic_DNA"/>
</dbReference>
<keyword evidence="4" id="KW-1185">Reference proteome</keyword>
<evidence type="ECO:0000313" key="3">
    <source>
        <dbReference type="EMBL" id="SEH05423.1"/>
    </source>
</evidence>
<dbReference type="Pfam" id="PF01609">
    <property type="entry name" value="DDE_Tnp_1"/>
    <property type="match status" value="1"/>
</dbReference>
<dbReference type="RefSeq" id="WP_103919092.1">
    <property type="nucleotide sequence ID" value="NZ_FMSV02000159.1"/>
</dbReference>
<dbReference type="Gene3D" id="3.90.350.10">
    <property type="entry name" value="Transposase Inhibitor Protein From Tn5, Chain A, domain 1"/>
    <property type="match status" value="1"/>
</dbReference>
<evidence type="ECO:0000313" key="2">
    <source>
        <dbReference type="EMBL" id="SEH05114.1"/>
    </source>
</evidence>
<feature type="domain" description="Transposase IS4-like" evidence="1">
    <location>
        <begin position="193"/>
        <end position="382"/>
    </location>
</feature>
<dbReference type="InterPro" id="IPR002559">
    <property type="entry name" value="Transposase_11"/>
</dbReference>